<organism evidence="1 2">
    <name type="scientific">Streptomyces aureoversilis</name>
    <dbReference type="NCBI Taxonomy" id="67277"/>
    <lineage>
        <taxon>Bacteria</taxon>
        <taxon>Bacillati</taxon>
        <taxon>Actinomycetota</taxon>
        <taxon>Actinomycetes</taxon>
        <taxon>Kitasatosporales</taxon>
        <taxon>Streptomycetaceae</taxon>
        <taxon>Streptomyces</taxon>
    </lineage>
</organism>
<reference evidence="2" key="1">
    <citation type="journal article" date="2019" name="Int. J. Syst. Evol. Microbiol.">
        <title>The Global Catalogue of Microorganisms (GCM) 10K type strain sequencing project: providing services to taxonomists for standard genome sequencing and annotation.</title>
        <authorList>
            <consortium name="The Broad Institute Genomics Platform"/>
            <consortium name="The Broad Institute Genome Sequencing Center for Infectious Disease"/>
            <person name="Wu L."/>
            <person name="Ma J."/>
        </authorList>
    </citation>
    <scope>NUCLEOTIDE SEQUENCE [LARGE SCALE GENOMIC DNA]</scope>
    <source>
        <strain evidence="2">CGMCC 4.1641</strain>
    </source>
</reference>
<sequence>MNNTATAANYRAYAADFQARCPDHGTEHSRWLNCRCNEAQDLLRRAAIREQAAEGTR</sequence>
<proteinExistence type="predicted"/>
<dbReference type="RefSeq" id="WP_382037972.1">
    <property type="nucleotide sequence ID" value="NZ_JBHSKJ010000003.1"/>
</dbReference>
<gene>
    <name evidence="1" type="ORF">ACFPP6_06110</name>
</gene>
<dbReference type="EMBL" id="JBHSKJ010000003">
    <property type="protein sequence ID" value="MFC5144259.1"/>
    <property type="molecule type" value="Genomic_DNA"/>
</dbReference>
<keyword evidence="2" id="KW-1185">Reference proteome</keyword>
<dbReference type="Proteomes" id="UP001596222">
    <property type="component" value="Unassembled WGS sequence"/>
</dbReference>
<evidence type="ECO:0000313" key="2">
    <source>
        <dbReference type="Proteomes" id="UP001596222"/>
    </source>
</evidence>
<name>A0ABV9ZS80_9ACTN</name>
<protein>
    <submittedName>
        <fullName evidence="1">Uncharacterized protein</fullName>
    </submittedName>
</protein>
<evidence type="ECO:0000313" key="1">
    <source>
        <dbReference type="EMBL" id="MFC5144259.1"/>
    </source>
</evidence>
<comment type="caution">
    <text evidence="1">The sequence shown here is derived from an EMBL/GenBank/DDBJ whole genome shotgun (WGS) entry which is preliminary data.</text>
</comment>
<accession>A0ABV9ZS80</accession>